<evidence type="ECO:0000256" key="9">
    <source>
        <dbReference type="ARBA" id="ARBA00022842"/>
    </source>
</evidence>
<dbReference type="PROSITE" id="PS50972">
    <property type="entry name" value="PTERIN_BINDING"/>
    <property type="match status" value="1"/>
</dbReference>
<keyword evidence="7 12" id="KW-0808">Transferase</keyword>
<evidence type="ECO:0000313" key="15">
    <source>
        <dbReference type="Proteomes" id="UP000318693"/>
    </source>
</evidence>
<evidence type="ECO:0000256" key="5">
    <source>
        <dbReference type="ARBA" id="ARBA00012458"/>
    </source>
</evidence>
<comment type="caution">
    <text evidence="14">The sequence shown here is derived from an EMBL/GenBank/DDBJ whole genome shotgun (WGS) entry which is preliminary data.</text>
</comment>
<dbReference type="UniPathway" id="UPA00077">
    <property type="reaction ID" value="UER00156"/>
</dbReference>
<dbReference type="Gene3D" id="3.20.20.20">
    <property type="entry name" value="Dihydropteroate synthase-like"/>
    <property type="match status" value="1"/>
</dbReference>
<dbReference type="GO" id="GO:0046654">
    <property type="term" value="P:tetrahydrofolate biosynthetic process"/>
    <property type="evidence" value="ECO:0007669"/>
    <property type="project" value="UniProtKB-UniPathway"/>
</dbReference>
<keyword evidence="10 12" id="KW-0289">Folate biosynthesis</keyword>
<dbReference type="InterPro" id="IPR006390">
    <property type="entry name" value="DHP_synth_dom"/>
</dbReference>
<dbReference type="AlphaFoldDB" id="A0A552WKC4"/>
<evidence type="ECO:0000256" key="12">
    <source>
        <dbReference type="RuleBase" id="RU361205"/>
    </source>
</evidence>
<dbReference type="GO" id="GO:0005829">
    <property type="term" value="C:cytosol"/>
    <property type="evidence" value="ECO:0007669"/>
    <property type="project" value="TreeGrafter"/>
</dbReference>
<evidence type="ECO:0000313" key="14">
    <source>
        <dbReference type="EMBL" id="TRW43208.1"/>
    </source>
</evidence>
<dbReference type="GO" id="GO:0046656">
    <property type="term" value="P:folic acid biosynthetic process"/>
    <property type="evidence" value="ECO:0007669"/>
    <property type="project" value="UniProtKB-KW"/>
</dbReference>
<dbReference type="Pfam" id="PF00809">
    <property type="entry name" value="Pterin_bind"/>
    <property type="match status" value="1"/>
</dbReference>
<comment type="pathway">
    <text evidence="3 12">Cofactor biosynthesis; tetrahydrofolate biosynthesis; 7,8-dihydrofolate from 2-amino-4-hydroxy-6-hydroxymethyl-7,8-dihydropteridine diphosphate and 4-aminobenzoate: step 1/2.</text>
</comment>
<comment type="similarity">
    <text evidence="4 12">Belongs to the DHPS family.</text>
</comment>
<dbReference type="InterPro" id="IPR011005">
    <property type="entry name" value="Dihydropteroate_synth-like_sf"/>
</dbReference>
<keyword evidence="9 12" id="KW-0460">Magnesium</keyword>
<protein>
    <recommendedName>
        <fullName evidence="6 12">Dihydropteroate synthase</fullName>
        <shortName evidence="12">DHPS</shortName>
        <ecNumber evidence="5 12">2.5.1.15</ecNumber>
    </recommendedName>
    <alternativeName>
        <fullName evidence="11 12">Dihydropteroate pyrophosphorylase</fullName>
    </alternativeName>
</protein>
<gene>
    <name evidence="14" type="primary">folP</name>
    <name evidence="14" type="ORF">FJ693_18580</name>
</gene>
<organism evidence="14 15">
    <name type="scientific">Georgenia yuyongxinii</name>
    <dbReference type="NCBI Taxonomy" id="2589797"/>
    <lineage>
        <taxon>Bacteria</taxon>
        <taxon>Bacillati</taxon>
        <taxon>Actinomycetota</taxon>
        <taxon>Actinomycetes</taxon>
        <taxon>Micrococcales</taxon>
        <taxon>Bogoriellaceae</taxon>
        <taxon>Georgenia</taxon>
    </lineage>
</organism>
<dbReference type="GO" id="GO:0004156">
    <property type="term" value="F:dihydropteroate synthase activity"/>
    <property type="evidence" value="ECO:0007669"/>
    <property type="project" value="UniProtKB-EC"/>
</dbReference>
<name>A0A552WKC4_9MICO</name>
<evidence type="ECO:0000256" key="7">
    <source>
        <dbReference type="ARBA" id="ARBA00022679"/>
    </source>
</evidence>
<sequence length="279" mass="28913">MPSPLPQALQVDRTLVMGIVNVTPDSFSDGGQWYETDVAIAHGRHLLTQGADIVDVGGESTRPGAEPVSAAEELARVLPVVEALAREGAVVSVDTTNAATAEAVVDAGAAIVNDVSGGLADAAMGPTMARTGAVYVLGHWRGSPETMTSLAVYDDVVTEVGAELTDRVSTFLEAGVRREQIVLDPGLGFAKDAEHNWRLLSHLDDLAALGYPLVVGASRKRFLAGVVAPTVADEPLARDQATAAVSALSAAAGAWAVRVHEVAGTVDAVRVAAAWRSHR</sequence>
<dbReference type="PROSITE" id="PS00792">
    <property type="entry name" value="DHPS_1"/>
    <property type="match status" value="1"/>
</dbReference>
<dbReference type="PROSITE" id="PS00793">
    <property type="entry name" value="DHPS_2"/>
    <property type="match status" value="1"/>
</dbReference>
<evidence type="ECO:0000256" key="10">
    <source>
        <dbReference type="ARBA" id="ARBA00022909"/>
    </source>
</evidence>
<dbReference type="InterPro" id="IPR000489">
    <property type="entry name" value="Pterin-binding_dom"/>
</dbReference>
<evidence type="ECO:0000256" key="2">
    <source>
        <dbReference type="ARBA" id="ARBA00001946"/>
    </source>
</evidence>
<proteinExistence type="inferred from homology"/>
<dbReference type="EC" id="2.5.1.15" evidence="5 12"/>
<dbReference type="SUPFAM" id="SSF51717">
    <property type="entry name" value="Dihydropteroate synthetase-like"/>
    <property type="match status" value="1"/>
</dbReference>
<evidence type="ECO:0000259" key="13">
    <source>
        <dbReference type="PROSITE" id="PS50972"/>
    </source>
</evidence>
<dbReference type="PANTHER" id="PTHR20941">
    <property type="entry name" value="FOLATE SYNTHESIS PROTEINS"/>
    <property type="match status" value="1"/>
</dbReference>
<comment type="function">
    <text evidence="12">Catalyzes the condensation of para-aminobenzoate (pABA) with 6-hydroxymethyl-7,8-dihydropterin diphosphate (DHPt-PP) to form 7,8-dihydropteroate (H2Pte), the immediate precursor of folate derivatives.</text>
</comment>
<evidence type="ECO:0000256" key="3">
    <source>
        <dbReference type="ARBA" id="ARBA00004763"/>
    </source>
</evidence>
<dbReference type="CDD" id="cd00739">
    <property type="entry name" value="DHPS"/>
    <property type="match status" value="1"/>
</dbReference>
<evidence type="ECO:0000256" key="4">
    <source>
        <dbReference type="ARBA" id="ARBA00009503"/>
    </source>
</evidence>
<comment type="catalytic activity">
    <reaction evidence="1">
        <text>(7,8-dihydropterin-6-yl)methyl diphosphate + 4-aminobenzoate = 7,8-dihydropteroate + diphosphate</text>
        <dbReference type="Rhea" id="RHEA:19949"/>
        <dbReference type="ChEBI" id="CHEBI:17836"/>
        <dbReference type="ChEBI" id="CHEBI:17839"/>
        <dbReference type="ChEBI" id="CHEBI:33019"/>
        <dbReference type="ChEBI" id="CHEBI:72950"/>
        <dbReference type="EC" id="2.5.1.15"/>
    </reaction>
</comment>
<dbReference type="FunFam" id="3.20.20.20:FF:000006">
    <property type="entry name" value="Dihydropteroate synthase"/>
    <property type="match status" value="1"/>
</dbReference>
<evidence type="ECO:0000256" key="6">
    <source>
        <dbReference type="ARBA" id="ARBA00016919"/>
    </source>
</evidence>
<comment type="cofactor">
    <cofactor evidence="2 12">
        <name>Mg(2+)</name>
        <dbReference type="ChEBI" id="CHEBI:18420"/>
    </cofactor>
</comment>
<reference evidence="14 15" key="1">
    <citation type="submission" date="2019-07" db="EMBL/GenBank/DDBJ databases">
        <title>Georgenia wutianyii sp. nov. and Georgenia *** sp. nov. isolated from plateau pika (Ochotona curzoniae) in the Qinghai-Tibet plateau of China.</title>
        <authorList>
            <person name="Tian Z."/>
        </authorList>
    </citation>
    <scope>NUCLEOTIDE SEQUENCE [LARGE SCALE GENOMIC DNA]</scope>
    <source>
        <strain evidence="14 15">Z446</strain>
    </source>
</reference>
<evidence type="ECO:0000256" key="1">
    <source>
        <dbReference type="ARBA" id="ARBA00000012"/>
    </source>
</evidence>
<dbReference type="NCBIfam" id="TIGR01496">
    <property type="entry name" value="DHPS"/>
    <property type="match status" value="1"/>
</dbReference>
<keyword evidence="15" id="KW-1185">Reference proteome</keyword>
<dbReference type="PANTHER" id="PTHR20941:SF1">
    <property type="entry name" value="FOLIC ACID SYNTHESIS PROTEIN FOL1"/>
    <property type="match status" value="1"/>
</dbReference>
<feature type="domain" description="Pterin-binding" evidence="13">
    <location>
        <begin position="14"/>
        <end position="270"/>
    </location>
</feature>
<dbReference type="EMBL" id="VJXR01000096">
    <property type="protein sequence ID" value="TRW43208.1"/>
    <property type="molecule type" value="Genomic_DNA"/>
</dbReference>
<dbReference type="Proteomes" id="UP000318693">
    <property type="component" value="Unassembled WGS sequence"/>
</dbReference>
<evidence type="ECO:0000256" key="11">
    <source>
        <dbReference type="ARBA" id="ARBA00030193"/>
    </source>
</evidence>
<dbReference type="GO" id="GO:0046872">
    <property type="term" value="F:metal ion binding"/>
    <property type="evidence" value="ECO:0007669"/>
    <property type="project" value="UniProtKB-KW"/>
</dbReference>
<accession>A0A552WKC4</accession>
<dbReference type="InterPro" id="IPR045031">
    <property type="entry name" value="DHP_synth-like"/>
</dbReference>
<evidence type="ECO:0000256" key="8">
    <source>
        <dbReference type="ARBA" id="ARBA00022723"/>
    </source>
</evidence>
<keyword evidence="8 12" id="KW-0479">Metal-binding</keyword>